<keyword evidence="5" id="KW-0548">Nucleotidyltransferase</keyword>
<dbReference type="NCBIfam" id="TIGR00254">
    <property type="entry name" value="GGDEF"/>
    <property type="match status" value="1"/>
</dbReference>
<dbReference type="InterPro" id="IPR013767">
    <property type="entry name" value="PAS_fold"/>
</dbReference>
<dbReference type="CDD" id="cd00130">
    <property type="entry name" value="PAS"/>
    <property type="match status" value="1"/>
</dbReference>
<dbReference type="PROSITE" id="PS50113">
    <property type="entry name" value="PAC"/>
    <property type="match status" value="1"/>
</dbReference>
<proteinExistence type="predicted"/>
<accession>A0AAU8DMG8</accession>
<evidence type="ECO:0000259" key="2">
    <source>
        <dbReference type="PROSITE" id="PS50112"/>
    </source>
</evidence>
<dbReference type="CDD" id="cd01949">
    <property type="entry name" value="GGDEF"/>
    <property type="match status" value="1"/>
</dbReference>
<dbReference type="InterPro" id="IPR000160">
    <property type="entry name" value="GGDEF_dom"/>
</dbReference>
<dbReference type="RefSeq" id="WP_353648138.1">
    <property type="nucleotide sequence ID" value="NZ_CP159218.1"/>
</dbReference>
<name>A0AAU8DMG8_9ACTN</name>
<dbReference type="InterPro" id="IPR050469">
    <property type="entry name" value="Diguanylate_Cyclase"/>
</dbReference>
<dbReference type="GO" id="GO:0052621">
    <property type="term" value="F:diguanylate cyclase activity"/>
    <property type="evidence" value="ECO:0007669"/>
    <property type="project" value="UniProtKB-EC"/>
</dbReference>
<feature type="domain" description="GGDEF" evidence="4">
    <location>
        <begin position="383"/>
        <end position="508"/>
    </location>
</feature>
<evidence type="ECO:0000313" key="5">
    <source>
        <dbReference type="EMBL" id="XCG62523.1"/>
    </source>
</evidence>
<evidence type="ECO:0000256" key="1">
    <source>
        <dbReference type="SAM" id="MobiDB-lite"/>
    </source>
</evidence>
<dbReference type="Gene3D" id="3.30.450.40">
    <property type="match status" value="1"/>
</dbReference>
<dbReference type="GO" id="GO:0006355">
    <property type="term" value="P:regulation of DNA-templated transcription"/>
    <property type="evidence" value="ECO:0007669"/>
    <property type="project" value="InterPro"/>
</dbReference>
<dbReference type="EMBL" id="CP159218">
    <property type="protein sequence ID" value="XCG62523.1"/>
    <property type="molecule type" value="Genomic_DNA"/>
</dbReference>
<dbReference type="Pfam" id="PF00990">
    <property type="entry name" value="GGDEF"/>
    <property type="match status" value="1"/>
</dbReference>
<feature type="domain" description="PAS" evidence="2">
    <location>
        <begin position="62"/>
        <end position="117"/>
    </location>
</feature>
<dbReference type="NCBIfam" id="TIGR00229">
    <property type="entry name" value="sensory_box"/>
    <property type="match status" value="1"/>
</dbReference>
<keyword evidence="5" id="KW-0808">Transferase</keyword>
<dbReference type="InterPro" id="IPR029016">
    <property type="entry name" value="GAF-like_dom_sf"/>
</dbReference>
<dbReference type="SUPFAM" id="SSF55785">
    <property type="entry name" value="PYP-like sensor domain (PAS domain)"/>
    <property type="match status" value="1"/>
</dbReference>
<dbReference type="PANTHER" id="PTHR45138">
    <property type="entry name" value="REGULATORY COMPONENTS OF SENSORY TRANSDUCTION SYSTEM"/>
    <property type="match status" value="1"/>
</dbReference>
<evidence type="ECO:0000259" key="3">
    <source>
        <dbReference type="PROSITE" id="PS50113"/>
    </source>
</evidence>
<dbReference type="PROSITE" id="PS50887">
    <property type="entry name" value="GGDEF"/>
    <property type="match status" value="1"/>
</dbReference>
<dbReference type="InterPro" id="IPR000700">
    <property type="entry name" value="PAS-assoc_C"/>
</dbReference>
<evidence type="ECO:0000259" key="4">
    <source>
        <dbReference type="PROSITE" id="PS50887"/>
    </source>
</evidence>
<dbReference type="Gene3D" id="3.30.70.270">
    <property type="match status" value="1"/>
</dbReference>
<feature type="compositionally biased region" description="Basic and acidic residues" evidence="1">
    <location>
        <begin position="1"/>
        <end position="10"/>
    </location>
</feature>
<dbReference type="InterPro" id="IPR029787">
    <property type="entry name" value="Nucleotide_cyclase"/>
</dbReference>
<dbReference type="Pfam" id="PF00989">
    <property type="entry name" value="PAS"/>
    <property type="match status" value="1"/>
</dbReference>
<dbReference type="SMART" id="SM00091">
    <property type="entry name" value="PAS"/>
    <property type="match status" value="1"/>
</dbReference>
<protein>
    <submittedName>
        <fullName evidence="5">Diguanylate cyclase</fullName>
        <ecNumber evidence="5">2.7.7.65</ecNumber>
    </submittedName>
</protein>
<organism evidence="5">
    <name type="scientific">Nakamurella sp. A5-74</name>
    <dbReference type="NCBI Taxonomy" id="3158264"/>
    <lineage>
        <taxon>Bacteria</taxon>
        <taxon>Bacillati</taxon>
        <taxon>Actinomycetota</taxon>
        <taxon>Actinomycetes</taxon>
        <taxon>Nakamurellales</taxon>
        <taxon>Nakamurellaceae</taxon>
        <taxon>Nakamurella</taxon>
    </lineage>
</organism>
<dbReference type="EC" id="2.7.7.65" evidence="5"/>
<gene>
    <name evidence="5" type="ORF">ABLG96_14870</name>
</gene>
<dbReference type="SUPFAM" id="SSF55073">
    <property type="entry name" value="Nucleotide cyclase"/>
    <property type="match status" value="1"/>
</dbReference>
<dbReference type="PANTHER" id="PTHR45138:SF9">
    <property type="entry name" value="DIGUANYLATE CYCLASE DGCM-RELATED"/>
    <property type="match status" value="1"/>
</dbReference>
<dbReference type="SUPFAM" id="SSF55781">
    <property type="entry name" value="GAF domain-like"/>
    <property type="match status" value="1"/>
</dbReference>
<dbReference type="InterPro" id="IPR043128">
    <property type="entry name" value="Rev_trsase/Diguanyl_cyclase"/>
</dbReference>
<feature type="region of interest" description="Disordered" evidence="1">
    <location>
        <begin position="1"/>
        <end position="51"/>
    </location>
</feature>
<reference evidence="5" key="1">
    <citation type="submission" date="2024-05" db="EMBL/GenBank/DDBJ databases">
        <authorList>
            <person name="Cai S.Y."/>
            <person name="Jin L.M."/>
            <person name="Li H.R."/>
        </authorList>
    </citation>
    <scope>NUCLEOTIDE SEQUENCE</scope>
    <source>
        <strain evidence="5">A5-74</strain>
    </source>
</reference>
<dbReference type="Gene3D" id="3.30.450.20">
    <property type="entry name" value="PAS domain"/>
    <property type="match status" value="1"/>
</dbReference>
<sequence length="508" mass="54729">MERAQDVERKRLVRPTVLDTEVPAPRPAEGEPAVAAGQDSSGPGESVVPRPREIRGDAIETAPTAFRQMFFDSPVAMGLADEHGAFIAVNPAMCRLFGRPDHQVLGSSSIPFTHPDDLAGHSGAGSLIRNSPHEAPQIQKRFVRPSGEVRWVWMSISHTRGPIGQEWTIAHMQDVTDLKSADLLLRDSEQRLRTVINVVRSLPSAGDFRNEMVHAAMRMIDADGAVLLERSDENASLVVTAATVPPAVGATLPWEPGSSLGRAWMSGEVRTLDSAAIAADPQLGDRLHHIALAAVDVVPVRLETDVVALLLVGSRTAPGPGGLDPHGMMPLLAGQTAMAVHQATLLRRLELLATTDELSGLANRRSWTERLPMLMSSARDTARILVVGLADLDHFKAYNDAHGHLAGDELIRRFGRAAGSALAADQDTGSVLSRWGGEEFALARVVDRIEDVEPALRVLGDAVPDGETCSVGYAIWDGSESVEQLMERVDRGLYEAKLAGRNRITFSP</sequence>
<feature type="domain" description="PAC" evidence="3">
    <location>
        <begin position="136"/>
        <end position="187"/>
    </location>
</feature>
<dbReference type="InterPro" id="IPR035965">
    <property type="entry name" value="PAS-like_dom_sf"/>
</dbReference>
<dbReference type="SMART" id="SM00267">
    <property type="entry name" value="GGDEF"/>
    <property type="match status" value="1"/>
</dbReference>
<dbReference type="AlphaFoldDB" id="A0AAU8DMG8"/>
<dbReference type="PROSITE" id="PS50112">
    <property type="entry name" value="PAS"/>
    <property type="match status" value="1"/>
</dbReference>
<dbReference type="InterPro" id="IPR000014">
    <property type="entry name" value="PAS"/>
</dbReference>